<name>A0A0C3Q946_9AGAM</name>
<reference evidence="3" key="2">
    <citation type="submission" date="2015-01" db="EMBL/GenBank/DDBJ databases">
        <title>Evolutionary Origins and Diversification of the Mycorrhizal Mutualists.</title>
        <authorList>
            <consortium name="DOE Joint Genome Institute"/>
            <consortium name="Mycorrhizal Genomics Consortium"/>
            <person name="Kohler A."/>
            <person name="Kuo A."/>
            <person name="Nagy L.G."/>
            <person name="Floudas D."/>
            <person name="Copeland A."/>
            <person name="Barry K.W."/>
            <person name="Cichocki N."/>
            <person name="Veneault-Fourrey C."/>
            <person name="LaButti K."/>
            <person name="Lindquist E.A."/>
            <person name="Lipzen A."/>
            <person name="Lundell T."/>
            <person name="Morin E."/>
            <person name="Murat C."/>
            <person name="Riley R."/>
            <person name="Ohm R."/>
            <person name="Sun H."/>
            <person name="Tunlid A."/>
            <person name="Henrissat B."/>
            <person name="Grigoriev I.V."/>
            <person name="Hibbett D.S."/>
            <person name="Martin F."/>
        </authorList>
    </citation>
    <scope>NUCLEOTIDE SEQUENCE [LARGE SCALE GENOMIC DNA]</scope>
    <source>
        <strain evidence="3">MUT 4182</strain>
    </source>
</reference>
<dbReference type="AlphaFoldDB" id="A0A0C3Q946"/>
<dbReference type="Proteomes" id="UP000054248">
    <property type="component" value="Unassembled WGS sequence"/>
</dbReference>
<keyword evidence="3" id="KW-1185">Reference proteome</keyword>
<dbReference type="HOGENOM" id="CLU_1526290_0_0_1"/>
<evidence type="ECO:0000313" key="3">
    <source>
        <dbReference type="Proteomes" id="UP000054248"/>
    </source>
</evidence>
<reference evidence="2 3" key="1">
    <citation type="submission" date="2014-04" db="EMBL/GenBank/DDBJ databases">
        <authorList>
            <consortium name="DOE Joint Genome Institute"/>
            <person name="Kuo A."/>
            <person name="Girlanda M."/>
            <person name="Perotto S."/>
            <person name="Kohler A."/>
            <person name="Nagy L.G."/>
            <person name="Floudas D."/>
            <person name="Copeland A."/>
            <person name="Barry K.W."/>
            <person name="Cichocki N."/>
            <person name="Veneault-Fourrey C."/>
            <person name="LaButti K."/>
            <person name="Lindquist E.A."/>
            <person name="Lipzen A."/>
            <person name="Lundell T."/>
            <person name="Morin E."/>
            <person name="Murat C."/>
            <person name="Sun H."/>
            <person name="Tunlid A."/>
            <person name="Henrissat B."/>
            <person name="Grigoriev I.V."/>
            <person name="Hibbett D.S."/>
            <person name="Martin F."/>
            <person name="Nordberg H.P."/>
            <person name="Cantor M.N."/>
            <person name="Hua S.X."/>
        </authorList>
    </citation>
    <scope>NUCLEOTIDE SEQUENCE [LARGE SCALE GENOMIC DNA]</scope>
    <source>
        <strain evidence="2 3">MUT 4182</strain>
    </source>
</reference>
<accession>A0A0C3Q946</accession>
<organism evidence="2 3">
    <name type="scientific">Tulasnella calospora MUT 4182</name>
    <dbReference type="NCBI Taxonomy" id="1051891"/>
    <lineage>
        <taxon>Eukaryota</taxon>
        <taxon>Fungi</taxon>
        <taxon>Dikarya</taxon>
        <taxon>Basidiomycota</taxon>
        <taxon>Agaricomycotina</taxon>
        <taxon>Agaricomycetes</taxon>
        <taxon>Cantharellales</taxon>
        <taxon>Tulasnellaceae</taxon>
        <taxon>Tulasnella</taxon>
    </lineage>
</organism>
<protein>
    <submittedName>
        <fullName evidence="2">Uncharacterized protein</fullName>
    </submittedName>
</protein>
<evidence type="ECO:0000256" key="1">
    <source>
        <dbReference type="SAM" id="SignalP"/>
    </source>
</evidence>
<evidence type="ECO:0000313" key="2">
    <source>
        <dbReference type="EMBL" id="KIO20379.1"/>
    </source>
</evidence>
<feature type="signal peptide" evidence="1">
    <location>
        <begin position="1"/>
        <end position="19"/>
    </location>
</feature>
<dbReference type="EMBL" id="KN823176">
    <property type="protein sequence ID" value="KIO20379.1"/>
    <property type="molecule type" value="Genomic_DNA"/>
</dbReference>
<dbReference type="OrthoDB" id="3238361at2759"/>
<proteinExistence type="predicted"/>
<gene>
    <name evidence="2" type="ORF">M407DRAFT_29959</name>
</gene>
<feature type="chain" id="PRO_5002180668" evidence="1">
    <location>
        <begin position="20"/>
        <end position="176"/>
    </location>
</feature>
<sequence length="176" mass="18944">MKYIWTVANVLSLALGLAAAPVPWPPTPSDIVWCKLLKIGAPIVADSPSTPIHGLQLSVDTATPTLVGKGFTGSYDFISGGIGAWRGCHDYWLNIGTSPYSYKPLTWDFDYKVTTTWTASAGSLVRAGATADYLATNTFLVCNQTGWVVYLQTGTDVPPGVTCYITQLKVNTFTFP</sequence>
<keyword evidence="1" id="KW-0732">Signal</keyword>